<dbReference type="SMART" id="SM00248">
    <property type="entry name" value="ANK"/>
    <property type="match status" value="7"/>
</dbReference>
<dbReference type="PROSITE" id="PS51257">
    <property type="entry name" value="PROKAR_LIPOPROTEIN"/>
    <property type="match status" value="1"/>
</dbReference>
<keyword evidence="4" id="KW-0732">Signal</keyword>
<feature type="repeat" description="ANK" evidence="3">
    <location>
        <begin position="335"/>
        <end position="367"/>
    </location>
</feature>
<dbReference type="PANTHER" id="PTHR24126:SF14">
    <property type="entry name" value="ANK_REP_REGION DOMAIN-CONTAINING PROTEIN"/>
    <property type="match status" value="1"/>
</dbReference>
<keyword evidence="1" id="KW-0677">Repeat</keyword>
<feature type="repeat" description="ANK" evidence="3">
    <location>
        <begin position="214"/>
        <end position="246"/>
    </location>
</feature>
<dbReference type="PATRIC" id="fig|1045858.4.peg.2155"/>
<evidence type="ECO:0000256" key="1">
    <source>
        <dbReference type="ARBA" id="ARBA00022737"/>
    </source>
</evidence>
<dbReference type="PRINTS" id="PR01415">
    <property type="entry name" value="ANKYRIN"/>
</dbReference>
<dbReference type="SUPFAM" id="SSF48403">
    <property type="entry name" value="Ankyrin repeat"/>
    <property type="match status" value="1"/>
</dbReference>
<gene>
    <name evidence="5" type="ordered locus">Bint_2152</name>
</gene>
<dbReference type="Proteomes" id="UP000008522">
    <property type="component" value="Chromosome"/>
</dbReference>
<dbReference type="PANTHER" id="PTHR24126">
    <property type="entry name" value="ANKYRIN REPEAT, PH AND SEC7 DOMAIN CONTAINING PROTEIN SECG-RELATED"/>
    <property type="match status" value="1"/>
</dbReference>
<feature type="signal peptide" evidence="4">
    <location>
        <begin position="1"/>
        <end position="23"/>
    </location>
</feature>
<evidence type="ECO:0000313" key="5">
    <source>
        <dbReference type="EMBL" id="AEM22763.1"/>
    </source>
</evidence>
<evidence type="ECO:0000313" key="6">
    <source>
        <dbReference type="Proteomes" id="UP000008522"/>
    </source>
</evidence>
<name>G0ELI7_BRAIP</name>
<evidence type="ECO:0000256" key="4">
    <source>
        <dbReference type="SAM" id="SignalP"/>
    </source>
</evidence>
<accession>G0ELI7</accession>
<evidence type="ECO:0000256" key="2">
    <source>
        <dbReference type="ARBA" id="ARBA00023043"/>
    </source>
</evidence>
<dbReference type="HOGENOM" id="CLU_064895_0_0_12"/>
<dbReference type="Gene3D" id="1.25.40.20">
    <property type="entry name" value="Ankyrin repeat-containing domain"/>
    <property type="match status" value="2"/>
</dbReference>
<feature type="repeat" description="ANK" evidence="3">
    <location>
        <begin position="138"/>
        <end position="170"/>
    </location>
</feature>
<dbReference type="Pfam" id="PF00023">
    <property type="entry name" value="Ank"/>
    <property type="match status" value="2"/>
</dbReference>
<dbReference type="KEGG" id="bip:Bint_2152"/>
<dbReference type="EMBL" id="CP002874">
    <property type="protein sequence ID" value="AEM22763.1"/>
    <property type="molecule type" value="Genomic_DNA"/>
</dbReference>
<dbReference type="Pfam" id="PF12796">
    <property type="entry name" value="Ank_2"/>
    <property type="match status" value="2"/>
</dbReference>
<reference evidence="5 6" key="1">
    <citation type="journal article" date="2011" name="BMC Genomics">
        <title>Complete genome sequence of Brachyspira intermedia reveals unique genomic features in Brachyspira species and phage-mediated horizontal gene transfer.</title>
        <authorList>
            <person name="Hafstrom T."/>
            <person name="Jansson D.S."/>
            <person name="Segerman B."/>
        </authorList>
    </citation>
    <scope>NUCLEOTIDE SEQUENCE [LARGE SCALE GENOMIC DNA]</scope>
    <source>
        <strain evidence="6">ATCC 51140 / PWS/A</strain>
    </source>
</reference>
<keyword evidence="6" id="KW-1185">Reference proteome</keyword>
<organism evidence="5 6">
    <name type="scientific">Brachyspira intermedia (strain ATCC 51140 / PWS/A)</name>
    <name type="common">Serpulina intermedia</name>
    <dbReference type="NCBI Taxonomy" id="1045858"/>
    <lineage>
        <taxon>Bacteria</taxon>
        <taxon>Pseudomonadati</taxon>
        <taxon>Spirochaetota</taxon>
        <taxon>Spirochaetia</taxon>
        <taxon>Brachyspirales</taxon>
        <taxon>Brachyspiraceae</taxon>
        <taxon>Brachyspira</taxon>
    </lineage>
</organism>
<proteinExistence type="predicted"/>
<sequence>MFMKKIIIMALILISIISCNSKKNDNAEVTANTNAVNTNNVETDTKLISVINTNTLESNTKEYEGYATNIYYSASSAEKYSQAIADFNLIKDKASLDEWQSKYTDQTPIKFAIDYYPTEEKAIELISYGADVNQKDFMGLTPLMNASINGYVKLAIELINHNADVNARELDSRGNISADSLFYAVNANNSLELVKVLLNSGANPNIVYSDPEEGNFTILDRSLYYNNFEIFKTLVENGANIDKVNDRGEPFIVDAIRRERFDIVKYLVEKGIDPTMKYTDYRNIPFSLLAATVNNNDTKIAEYLIDKGADVNTKAIIDNYMENDMTSNDKDDSKEAVNLILTAIENGNTSLVKLLIENGADTTVVNKEKKTVFDIAREKGYDDILELENK</sequence>
<evidence type="ECO:0000256" key="3">
    <source>
        <dbReference type="PROSITE-ProRule" id="PRU00023"/>
    </source>
</evidence>
<dbReference type="InterPro" id="IPR002110">
    <property type="entry name" value="Ankyrin_rpt"/>
</dbReference>
<dbReference type="eggNOG" id="COG0666">
    <property type="taxonomic scope" value="Bacteria"/>
</dbReference>
<dbReference type="PROSITE" id="PS50088">
    <property type="entry name" value="ANK_REPEAT"/>
    <property type="match status" value="3"/>
</dbReference>
<dbReference type="InterPro" id="IPR036770">
    <property type="entry name" value="Ankyrin_rpt-contain_sf"/>
</dbReference>
<dbReference type="PROSITE" id="PS50297">
    <property type="entry name" value="ANK_REP_REGION"/>
    <property type="match status" value="1"/>
</dbReference>
<keyword evidence="2 3" id="KW-0040">ANK repeat</keyword>
<dbReference type="AlphaFoldDB" id="G0ELI7"/>
<protein>
    <submittedName>
        <fullName evidence="5">Ankyrin repeat-containing protein</fullName>
    </submittedName>
</protein>
<feature type="chain" id="PRO_5003398617" evidence="4">
    <location>
        <begin position="24"/>
        <end position="390"/>
    </location>
</feature>